<sequence>MNRRDLIMAAGVALAAWSVPGFTPAALAQNAEKPKLTLGVGGKQLLYYLPLTVAEKKGFFKEQGLEVEINDFGGGAKSLQALVGGSVDVVTGAYEHTIRMQAKGQDVRAVVELGRFPAITIAVRKELAGKVKSAADFKGLKIGVTAPGSSTALTAQYAMVKAGLKATDAPIIGIGAGASAVAAIKQGQVDIISHLDPVTSKLEADGDIVTLIDTRTEAGTRALFGGSNPAAVLYLKGEFAEKNPVTTQKLVNAFVKALKWLETAKPEDVADLVPPEYLLGDKPLYLRAVKNSQESYSRTGISPPEGQQSVYDALKLLDPELASSNVDLKKTFIDSFAKKAASGS</sequence>
<keyword evidence="3" id="KW-0732">Signal</keyword>
<reference evidence="4 5" key="1">
    <citation type="journal article" date="2015" name="Antonie Van Leeuwenhoek">
        <title>Bosea vaviloviae sp. nov., a new species of slow-growing rhizobia isolated from nodules of the relict species Vavilovia formosa (Stev.) Fed.</title>
        <authorList>
            <person name="Safronova V.I."/>
            <person name="Kuznetsova I.G."/>
            <person name="Sazanova A.L."/>
            <person name="Kimeklis A.K."/>
            <person name="Belimov A.A."/>
            <person name="Andronov E.E."/>
            <person name="Pinaev A.G."/>
            <person name="Chizhevskaya E.P."/>
            <person name="Pukhaev A.R."/>
            <person name="Popov K.P."/>
            <person name="Willems A."/>
            <person name="Tikhonovich I.A."/>
        </authorList>
    </citation>
    <scope>NUCLEOTIDE SEQUENCE [LARGE SCALE GENOMIC DNA]</scope>
    <source>
        <strain evidence="4 5">Vaf18</strain>
    </source>
</reference>
<dbReference type="PANTHER" id="PTHR30024">
    <property type="entry name" value="ALIPHATIC SULFONATES-BINDING PROTEIN-RELATED"/>
    <property type="match status" value="1"/>
</dbReference>
<dbReference type="PANTHER" id="PTHR30024:SF47">
    <property type="entry name" value="TAURINE-BINDING PERIPLASMIC PROTEIN"/>
    <property type="match status" value="1"/>
</dbReference>
<dbReference type="PROSITE" id="PS51318">
    <property type="entry name" value="TAT"/>
    <property type="match status" value="1"/>
</dbReference>
<dbReference type="EMBL" id="CP017147">
    <property type="protein sequence ID" value="AOO83230.1"/>
    <property type="molecule type" value="Genomic_DNA"/>
</dbReference>
<protein>
    <submittedName>
        <fullName evidence="4">ABC transporter substrate-binding protein</fullName>
    </submittedName>
</protein>
<dbReference type="InterPro" id="IPR006311">
    <property type="entry name" value="TAT_signal"/>
</dbReference>
<dbReference type="GO" id="GO:0042918">
    <property type="term" value="P:alkanesulfonate transmembrane transport"/>
    <property type="evidence" value="ECO:0007669"/>
    <property type="project" value="TreeGrafter"/>
</dbReference>
<name>A0A1D7U764_9HYPH</name>
<dbReference type="Gene3D" id="3.40.190.10">
    <property type="entry name" value="Periplasmic binding protein-like II"/>
    <property type="match status" value="2"/>
</dbReference>
<evidence type="ECO:0000256" key="2">
    <source>
        <dbReference type="ARBA" id="ARBA00010742"/>
    </source>
</evidence>
<dbReference type="SUPFAM" id="SSF53850">
    <property type="entry name" value="Periplasmic binding protein-like II"/>
    <property type="match status" value="1"/>
</dbReference>
<dbReference type="STRING" id="1526658.BHK69_24760"/>
<keyword evidence="5" id="KW-1185">Reference proteome</keyword>
<dbReference type="RefSeq" id="WP_069692430.1">
    <property type="nucleotide sequence ID" value="NZ_CP017147.1"/>
</dbReference>
<dbReference type="KEGG" id="bvv:BHK69_24760"/>
<comment type="subcellular location">
    <subcellularLocation>
        <location evidence="1">Periplasm</location>
    </subcellularLocation>
</comment>
<evidence type="ECO:0000313" key="4">
    <source>
        <dbReference type="EMBL" id="AOO83230.1"/>
    </source>
</evidence>
<accession>A0A1D7U764</accession>
<evidence type="ECO:0000256" key="3">
    <source>
        <dbReference type="ARBA" id="ARBA00022729"/>
    </source>
</evidence>
<evidence type="ECO:0000313" key="5">
    <source>
        <dbReference type="Proteomes" id="UP000094969"/>
    </source>
</evidence>
<proteinExistence type="inferred from homology"/>
<gene>
    <name evidence="4" type="ORF">BHK69_24760</name>
</gene>
<dbReference type="Pfam" id="PF13379">
    <property type="entry name" value="NMT1_2"/>
    <property type="match status" value="1"/>
</dbReference>
<dbReference type="Proteomes" id="UP000094969">
    <property type="component" value="Chromosome"/>
</dbReference>
<dbReference type="AlphaFoldDB" id="A0A1D7U764"/>
<comment type="similarity">
    <text evidence="2">Belongs to the bacterial solute-binding protein SsuA/TauA family.</text>
</comment>
<evidence type="ECO:0000256" key="1">
    <source>
        <dbReference type="ARBA" id="ARBA00004418"/>
    </source>
</evidence>
<dbReference type="OrthoDB" id="9806288at2"/>
<organism evidence="4 5">
    <name type="scientific">Bosea vaviloviae</name>
    <dbReference type="NCBI Taxonomy" id="1526658"/>
    <lineage>
        <taxon>Bacteria</taxon>
        <taxon>Pseudomonadati</taxon>
        <taxon>Pseudomonadota</taxon>
        <taxon>Alphaproteobacteria</taxon>
        <taxon>Hyphomicrobiales</taxon>
        <taxon>Boseaceae</taxon>
        <taxon>Bosea</taxon>
    </lineage>
</organism>
<dbReference type="GO" id="GO:0042597">
    <property type="term" value="C:periplasmic space"/>
    <property type="evidence" value="ECO:0007669"/>
    <property type="project" value="UniProtKB-SubCell"/>
</dbReference>